<dbReference type="PANTHER" id="PTHR22997">
    <property type="entry name" value="PIH1 DOMAIN-CONTAINING PROTEIN 1"/>
    <property type="match status" value="1"/>
</dbReference>
<comment type="subunit">
    <text evidence="3">Interacts with Pp1alpha-96A, Pp1-87B, Pp1-13C and flw.</text>
</comment>
<feature type="compositionally biased region" description="Low complexity" evidence="4">
    <location>
        <begin position="808"/>
        <end position="823"/>
    </location>
</feature>
<dbReference type="RefSeq" id="XP_017025138.1">
    <property type="nucleotide sequence ID" value="XM_017169649.1"/>
</dbReference>
<dbReference type="OrthoDB" id="546764at2759"/>
<evidence type="ECO:0000313" key="8">
    <source>
        <dbReference type="RefSeq" id="XP_017025138.1"/>
    </source>
</evidence>
<dbReference type="InterPro" id="IPR012981">
    <property type="entry name" value="PIH1_N"/>
</dbReference>
<evidence type="ECO:0000256" key="2">
    <source>
        <dbReference type="ARBA" id="ARBA00024190"/>
    </source>
</evidence>
<evidence type="ECO:0000259" key="5">
    <source>
        <dbReference type="Pfam" id="PF08190"/>
    </source>
</evidence>
<accession>A0A6P4INU5</accession>
<dbReference type="GeneID" id="108076695"/>
<evidence type="ECO:0000313" key="9">
    <source>
        <dbReference type="RefSeq" id="XP_017025139.1"/>
    </source>
</evidence>
<evidence type="ECO:0000256" key="1">
    <source>
        <dbReference type="ARBA" id="ARBA00022490"/>
    </source>
</evidence>
<dbReference type="RefSeq" id="XP_017025139.1">
    <property type="nucleotide sequence ID" value="XM_017169650.1"/>
</dbReference>
<feature type="region of interest" description="Disordered" evidence="4">
    <location>
        <begin position="1"/>
        <end position="21"/>
    </location>
</feature>
<dbReference type="GO" id="GO:0120293">
    <property type="term" value="C:dynein axonemal particle"/>
    <property type="evidence" value="ECO:0007669"/>
    <property type="project" value="UniProtKB-SubCell"/>
</dbReference>
<gene>
    <name evidence="8 9" type="primary">LOC108076695</name>
    <name evidence="3" type="synonym">Nop17l</name>
    <name evidence="3" type="synonym">Ppi20</name>
</gene>
<keyword evidence="7" id="KW-1185">Reference proteome</keyword>
<dbReference type="InterPro" id="IPR034727">
    <property type="entry name" value="Kintoun"/>
</dbReference>
<dbReference type="Pfam" id="PF18201">
    <property type="entry name" value="PIH1_CS"/>
    <property type="match status" value="1"/>
</dbReference>
<organism evidence="7 9">
    <name type="scientific">Drosophila kikkawai</name>
    <name type="common">Fruit fly</name>
    <dbReference type="NCBI Taxonomy" id="30033"/>
    <lineage>
        <taxon>Eukaryota</taxon>
        <taxon>Metazoa</taxon>
        <taxon>Ecdysozoa</taxon>
        <taxon>Arthropoda</taxon>
        <taxon>Hexapoda</taxon>
        <taxon>Insecta</taxon>
        <taxon>Pterygota</taxon>
        <taxon>Neoptera</taxon>
        <taxon>Endopterygota</taxon>
        <taxon>Diptera</taxon>
        <taxon>Brachycera</taxon>
        <taxon>Muscomorpha</taxon>
        <taxon>Ephydroidea</taxon>
        <taxon>Drosophilidae</taxon>
        <taxon>Drosophila</taxon>
        <taxon>Sophophora</taxon>
    </lineage>
</organism>
<feature type="region of interest" description="Disordered" evidence="4">
    <location>
        <begin position="373"/>
        <end position="424"/>
    </location>
</feature>
<dbReference type="AlphaFoldDB" id="A0A6P4INU5"/>
<dbReference type="InterPro" id="IPR050734">
    <property type="entry name" value="PIH1/Kintoun_subfamily"/>
</dbReference>
<reference evidence="7" key="2">
    <citation type="submission" date="2025-05" db="UniProtKB">
        <authorList>
            <consortium name="RefSeq"/>
        </authorList>
    </citation>
    <scope>NUCLEOTIDE SEQUENCE [LARGE SCALE GENOMIC DNA]</scope>
    <source>
        <strain evidence="7">14028-0561.14</strain>
    </source>
</reference>
<dbReference type="Proteomes" id="UP001652661">
    <property type="component" value="Chromosome 2R"/>
</dbReference>
<comment type="similarity">
    <text evidence="3">Belongs to the PIH1 family. Kintoun subfamily.</text>
</comment>
<evidence type="ECO:0000313" key="7">
    <source>
        <dbReference type="Proteomes" id="UP001652661"/>
    </source>
</evidence>
<evidence type="ECO:0000259" key="6">
    <source>
        <dbReference type="Pfam" id="PF18201"/>
    </source>
</evidence>
<dbReference type="InterPro" id="IPR041442">
    <property type="entry name" value="PIH1D1/2/3_CS-like"/>
</dbReference>
<dbReference type="HAMAP" id="MF_03069">
    <property type="entry name" value="Kintoun"/>
    <property type="match status" value="1"/>
</dbReference>
<feature type="region of interest" description="Disordered" evidence="4">
    <location>
        <begin position="579"/>
        <end position="673"/>
    </location>
</feature>
<feature type="region of interest" description="Disordered" evidence="4">
    <location>
        <begin position="766"/>
        <end position="857"/>
    </location>
</feature>
<evidence type="ECO:0000256" key="4">
    <source>
        <dbReference type="SAM" id="MobiDB-lite"/>
    </source>
</evidence>
<feature type="compositionally biased region" description="Basic residues" evidence="4">
    <location>
        <begin position="769"/>
        <end position="785"/>
    </location>
</feature>
<dbReference type="CTD" id="35730"/>
<evidence type="ECO:0000256" key="3">
    <source>
        <dbReference type="HAMAP-Rule" id="MF_03069"/>
    </source>
</evidence>
<feature type="domain" description="PIH1 N-terminal" evidence="5">
    <location>
        <begin position="53"/>
        <end position="216"/>
    </location>
</feature>
<comment type="subcellular location">
    <subcellularLocation>
        <location evidence="3">Cytoplasm</location>
    </subcellularLocation>
    <subcellularLocation>
        <location evidence="2">Dynein axonemal particle</location>
    </subcellularLocation>
</comment>
<comment type="function">
    <text evidence="3">Required for cytoplasmic pre-assembly of axonemal dyneins, thereby playing a central role in motility in cilia and flagella. Involved in pre-assembly of dynein arm complexes in the cytoplasm before intraflagellar transport loads them for the ciliary compartment.</text>
</comment>
<dbReference type="OMA" id="CFLNISK"/>
<dbReference type="Pfam" id="PF08190">
    <property type="entry name" value="PIH1"/>
    <property type="match status" value="1"/>
</dbReference>
<feature type="compositionally biased region" description="Acidic residues" evidence="4">
    <location>
        <begin position="393"/>
        <end position="402"/>
    </location>
</feature>
<feature type="compositionally biased region" description="Basic residues" evidence="4">
    <location>
        <begin position="613"/>
        <end position="628"/>
    </location>
</feature>
<protein>
    <recommendedName>
        <fullName evidence="3">Protein kintoun</fullName>
    </recommendedName>
    <alternativeName>
        <fullName evidence="3">Dynein assembly factor 2, axonemal homolog</fullName>
    </alternativeName>
    <alternativeName>
        <fullName evidence="3">PP1-interacting protein 20</fullName>
    </alternativeName>
</protein>
<dbReference type="GO" id="GO:0070286">
    <property type="term" value="P:axonemal dynein complex assembly"/>
    <property type="evidence" value="ECO:0007669"/>
    <property type="project" value="UniProtKB-UniRule"/>
</dbReference>
<feature type="compositionally biased region" description="Basic and acidic residues" evidence="4">
    <location>
        <begin position="373"/>
        <end position="384"/>
    </location>
</feature>
<reference evidence="8 9" key="1">
    <citation type="submission" date="2025-04" db="UniProtKB">
        <authorList>
            <consortium name="RefSeq"/>
        </authorList>
    </citation>
    <scope>IDENTIFICATION</scope>
</reference>
<dbReference type="GO" id="GO:0060285">
    <property type="term" value="P:cilium-dependent cell motility"/>
    <property type="evidence" value="ECO:0007669"/>
    <property type="project" value="UniProtKB-UniRule"/>
</dbReference>
<name>A0A6P4INU5_DROKI</name>
<proteinExistence type="inferred from homology"/>
<dbReference type="PANTHER" id="PTHR22997:SF3">
    <property type="entry name" value="PROTEIN KINTOUN"/>
    <property type="match status" value="1"/>
</dbReference>
<feature type="domain" description="PIH1D1/2/3 CS-like" evidence="6">
    <location>
        <begin position="259"/>
        <end position="360"/>
    </location>
</feature>
<keyword evidence="1 3" id="KW-0963">Cytoplasm</keyword>
<feature type="compositionally biased region" description="Acidic residues" evidence="4">
    <location>
        <begin position="590"/>
        <end position="605"/>
    </location>
</feature>
<sequence length="857" mass="96413">MSASAASGSRNKHSKIRNDEQHLDITKDEFDRFRQALSQEEFRRLFFEYVEEIQDPANRKIYEEEITQLEKERGVEVRFIHPQPGFVIKTAQDGELKCFINIAGSPEIERPKNEVATDPSNGSRGLSWSIPMAQTASRDDCDAKNNRCKVFDVVFHPDALHLAKRNQQFRKCLIDTALDAVEREYQVTLDRANLKFPKLDYKGIARPTVIRKMAKNYSAEDQEPHPLGDIYPTKPPSASDAKPRVLPMKAKPSPVPEFTVPRYSIKHSHDVDLAEYTDELDAKLHVTVPRSLVVEIELPLLRSTAECQLDVTATSVYLLSERQGAKYRLKLDLPFTVDDKAGNARFDTDLRRLSITLPVVRTNVREQRQMHDTLRHFSREDSGVELHSNSESPVEEDGDGDLSDSKADVSETATPTATPEHNAHKPFLKSSVHYQLPAKFDCNVLDNVMAFVLHVPNVQPDSIQQLREQRSLHLQFATIGSGYYPTHYAFYVELPAEEADLAIESAEAEAWDNNVVLKLCFSSQSETPQGYLAGLDATDLKEYSVHGQYKVKDKKGDKAKTEDAQLDVKFKHKEGQALKVTIRPVPKENENEEEAEEEEELEDQDHEQLSQHAHSKKPNKKQRKRNKKERSFSESACEDILDQKPLTDIPAPQPKAKLMLPQRKQRSYSECNDSSVGSGCSTRGILKRFSRYGPRPSMSDSCSSIDDCSSSYSCSVDASGVTLFSHSFGGIPEEDRGDAGLSESCKKTVRFNDHIMKQVFRLDSSILGQRKKNQKRRDLKMRAQQRRLSEGDSVDYEETRGAAIKPQGNSSNKGNKSKGGSSSFHDSGLDLTGGAAHGNSSEADAKNAMMFEMDDED</sequence>